<evidence type="ECO:0000313" key="3">
    <source>
        <dbReference type="EMBL" id="MFC5566677.1"/>
    </source>
</evidence>
<dbReference type="EMBL" id="JBHSNA010000007">
    <property type="protein sequence ID" value="MFC5566677.1"/>
    <property type="molecule type" value="Genomic_DNA"/>
</dbReference>
<keyword evidence="2" id="KW-1133">Transmembrane helix</keyword>
<sequence>MGAFGGIGSQGIASAGARLRGGIDAALPAGLFRAGLPPRRVRVLTLAALPPDPAATALLAAAGRDGRPFDVALAPSLFLRKSVAIPAAARRDAEAAIALQMRQSLPAGAAGLLWRSRPVGTRAGKADYEVFVLKQDSLTALLRACPAEPRRVVVADRAELAPLIDNRRRADRPQWVWNRAAPILAGLVLLAVLGAQAWRLAEMNAAERALRAEIAALGDRAAAARAEAEARDSAAAARIRDEARLVSESGRLAQLSGLTQALDDGVWISSLAVDGRTWRLTGFARSDISAVIAALQALPWVASVAPEGSIVLDSSTGESRFQLTIEAAAPAGLE</sequence>
<keyword evidence="2" id="KW-0812">Transmembrane</keyword>
<keyword evidence="1" id="KW-0175">Coiled coil</keyword>
<comment type="caution">
    <text evidence="3">The sequence shown here is derived from an EMBL/GenBank/DDBJ whole genome shotgun (WGS) entry which is preliminary data.</text>
</comment>
<dbReference type="Proteomes" id="UP001596056">
    <property type="component" value="Unassembled WGS sequence"/>
</dbReference>
<dbReference type="RefSeq" id="WP_209840424.1">
    <property type="nucleotide sequence ID" value="NZ_JAGGJP010000007.1"/>
</dbReference>
<evidence type="ECO:0000256" key="2">
    <source>
        <dbReference type="SAM" id="Phobius"/>
    </source>
</evidence>
<dbReference type="Pfam" id="PF05137">
    <property type="entry name" value="PilN"/>
    <property type="match status" value="1"/>
</dbReference>
<organism evidence="3 4">
    <name type="scientific">Rubellimicrobium aerolatum</name>
    <dbReference type="NCBI Taxonomy" id="490979"/>
    <lineage>
        <taxon>Bacteria</taxon>
        <taxon>Pseudomonadati</taxon>
        <taxon>Pseudomonadota</taxon>
        <taxon>Alphaproteobacteria</taxon>
        <taxon>Rhodobacterales</taxon>
        <taxon>Roseobacteraceae</taxon>
        <taxon>Rubellimicrobium</taxon>
    </lineage>
</organism>
<keyword evidence="4" id="KW-1185">Reference proteome</keyword>
<feature type="transmembrane region" description="Helical" evidence="2">
    <location>
        <begin position="176"/>
        <end position="198"/>
    </location>
</feature>
<reference evidence="4" key="1">
    <citation type="journal article" date="2019" name="Int. J. Syst. Evol. Microbiol.">
        <title>The Global Catalogue of Microorganisms (GCM) 10K type strain sequencing project: providing services to taxonomists for standard genome sequencing and annotation.</title>
        <authorList>
            <consortium name="The Broad Institute Genomics Platform"/>
            <consortium name="The Broad Institute Genome Sequencing Center for Infectious Disease"/>
            <person name="Wu L."/>
            <person name="Ma J."/>
        </authorList>
    </citation>
    <scope>NUCLEOTIDE SEQUENCE [LARGE SCALE GENOMIC DNA]</scope>
    <source>
        <strain evidence="4">KACC 11588</strain>
    </source>
</reference>
<evidence type="ECO:0000256" key="1">
    <source>
        <dbReference type="SAM" id="Coils"/>
    </source>
</evidence>
<proteinExistence type="predicted"/>
<accession>A0ABW0SCI1</accession>
<dbReference type="InterPro" id="IPR007813">
    <property type="entry name" value="PilN"/>
</dbReference>
<protein>
    <submittedName>
        <fullName evidence="3">PilN domain-containing protein</fullName>
    </submittedName>
</protein>
<evidence type="ECO:0000313" key="4">
    <source>
        <dbReference type="Proteomes" id="UP001596056"/>
    </source>
</evidence>
<keyword evidence="2" id="KW-0472">Membrane</keyword>
<gene>
    <name evidence="3" type="ORF">ACFPOC_09650</name>
</gene>
<feature type="coiled-coil region" evidence="1">
    <location>
        <begin position="200"/>
        <end position="227"/>
    </location>
</feature>
<name>A0ABW0SCI1_9RHOB</name>